<dbReference type="GO" id="GO:0006865">
    <property type="term" value="P:amino acid transport"/>
    <property type="evidence" value="ECO:0007669"/>
    <property type="project" value="UniProtKB-KW"/>
</dbReference>
<dbReference type="PANTHER" id="PTHR42798:SF2">
    <property type="entry name" value="ABC TRANSPORTER ATP-BINDING PROTEIN MG467-RELATED"/>
    <property type="match status" value="1"/>
</dbReference>
<gene>
    <name evidence="14" type="ORF">IV73_GL000567</name>
</gene>
<dbReference type="PROSITE" id="PS50893">
    <property type="entry name" value="ABC_TRANSPORTER_2"/>
    <property type="match status" value="1"/>
</dbReference>
<dbReference type="STRING" id="1616.IV73_GL000567"/>
<feature type="transmembrane region" description="Helical" evidence="12">
    <location>
        <begin position="630"/>
        <end position="649"/>
    </location>
</feature>
<dbReference type="GO" id="GO:0098796">
    <property type="term" value="C:membrane protein complex"/>
    <property type="evidence" value="ECO:0007669"/>
    <property type="project" value="UniProtKB-ARBA"/>
</dbReference>
<keyword evidence="3" id="KW-1003">Cell membrane</keyword>
<dbReference type="InterPro" id="IPR003838">
    <property type="entry name" value="ABC3_permease_C"/>
</dbReference>
<reference evidence="14 15" key="1">
    <citation type="journal article" date="2015" name="Genome Announc.">
        <title>Expanding the biotechnology potential of lactobacilli through comparative genomics of 213 strains and associated genera.</title>
        <authorList>
            <person name="Sun Z."/>
            <person name="Harris H.M."/>
            <person name="McCann A."/>
            <person name="Guo C."/>
            <person name="Argimon S."/>
            <person name="Zhang W."/>
            <person name="Yang X."/>
            <person name="Jeffery I.B."/>
            <person name="Cooney J.C."/>
            <person name="Kagawa T.F."/>
            <person name="Liu W."/>
            <person name="Song Y."/>
            <person name="Salvetti E."/>
            <person name="Wrobel A."/>
            <person name="Rasinkangas P."/>
            <person name="Parkhill J."/>
            <person name="Rea M.C."/>
            <person name="O'Sullivan O."/>
            <person name="Ritari J."/>
            <person name="Douillard F.P."/>
            <person name="Paul Ross R."/>
            <person name="Yang R."/>
            <person name="Briner A.E."/>
            <person name="Felis G.E."/>
            <person name="de Vos W.M."/>
            <person name="Barrangou R."/>
            <person name="Klaenhammer T.R."/>
            <person name="Caufield P.W."/>
            <person name="Cui Y."/>
            <person name="Zhang H."/>
            <person name="O'Toole P.W."/>
        </authorList>
    </citation>
    <scope>NUCLEOTIDE SEQUENCE [LARGE SCALE GENOMIC DNA]</scope>
    <source>
        <strain evidence="14 15">DSM 20593</strain>
    </source>
</reference>
<dbReference type="InterPro" id="IPR027417">
    <property type="entry name" value="P-loop_NTPase"/>
</dbReference>
<dbReference type="Pfam" id="PF12704">
    <property type="entry name" value="MacB_PCD"/>
    <property type="match status" value="1"/>
</dbReference>
<organism evidence="14 15">
    <name type="scientific">Weissella kandleri</name>
    <dbReference type="NCBI Taxonomy" id="1616"/>
    <lineage>
        <taxon>Bacteria</taxon>
        <taxon>Bacillati</taxon>
        <taxon>Bacillota</taxon>
        <taxon>Bacilli</taxon>
        <taxon>Lactobacillales</taxon>
        <taxon>Lactobacillaceae</taxon>
        <taxon>Weissella</taxon>
    </lineage>
</organism>
<evidence type="ECO:0000259" key="13">
    <source>
        <dbReference type="PROSITE" id="PS50893"/>
    </source>
</evidence>
<feature type="domain" description="ABC transporter" evidence="13">
    <location>
        <begin position="4"/>
        <end position="242"/>
    </location>
</feature>
<dbReference type="Pfam" id="PF00005">
    <property type="entry name" value="ABC_tran"/>
    <property type="match status" value="1"/>
</dbReference>
<name>A0A0R2JLX9_9LACO</name>
<dbReference type="InterPro" id="IPR017871">
    <property type="entry name" value="ABC_transporter-like_CS"/>
</dbReference>
<keyword evidence="4" id="KW-0997">Cell inner membrane</keyword>
<dbReference type="AlphaFoldDB" id="A0A0R2JLX9"/>
<dbReference type="GO" id="GO:0005886">
    <property type="term" value="C:plasma membrane"/>
    <property type="evidence" value="ECO:0007669"/>
    <property type="project" value="UniProtKB-SubCell"/>
</dbReference>
<dbReference type="GO" id="GO:0005524">
    <property type="term" value="F:ATP binding"/>
    <property type="evidence" value="ECO:0007669"/>
    <property type="project" value="UniProtKB-KW"/>
</dbReference>
<keyword evidence="6" id="KW-0547">Nucleotide-binding</keyword>
<dbReference type="Proteomes" id="UP000051655">
    <property type="component" value="Unassembled WGS sequence"/>
</dbReference>
<evidence type="ECO:0000256" key="10">
    <source>
        <dbReference type="ARBA" id="ARBA00023136"/>
    </source>
</evidence>
<evidence type="ECO:0000256" key="8">
    <source>
        <dbReference type="ARBA" id="ARBA00022970"/>
    </source>
</evidence>
<comment type="similarity">
    <text evidence="11">Belongs to the ABC transporter superfamily. Macrolide exporter (TC 3.A.1.122) family.</text>
</comment>
<protein>
    <recommendedName>
        <fullName evidence="13">ABC transporter domain-containing protein</fullName>
    </recommendedName>
</protein>
<dbReference type="RefSeq" id="WP_057754466.1">
    <property type="nucleotide sequence ID" value="NZ_JQBP01000002.1"/>
</dbReference>
<keyword evidence="10 12" id="KW-0472">Membrane</keyword>
<dbReference type="GO" id="GO:0016887">
    <property type="term" value="F:ATP hydrolysis activity"/>
    <property type="evidence" value="ECO:0007669"/>
    <property type="project" value="InterPro"/>
</dbReference>
<feature type="transmembrane region" description="Helical" evidence="12">
    <location>
        <begin position="588"/>
        <end position="610"/>
    </location>
</feature>
<dbReference type="CDD" id="cd03255">
    <property type="entry name" value="ABC_MJ0796_LolCDE_FtsE"/>
    <property type="match status" value="1"/>
</dbReference>
<comment type="subcellular location">
    <subcellularLocation>
        <location evidence="1">Cell inner membrane</location>
        <topology evidence="1">Multi-pass membrane protein</topology>
    </subcellularLocation>
</comment>
<evidence type="ECO:0000256" key="7">
    <source>
        <dbReference type="ARBA" id="ARBA00022840"/>
    </source>
</evidence>
<evidence type="ECO:0000256" key="4">
    <source>
        <dbReference type="ARBA" id="ARBA00022519"/>
    </source>
</evidence>
<dbReference type="GO" id="GO:0022857">
    <property type="term" value="F:transmembrane transporter activity"/>
    <property type="evidence" value="ECO:0007669"/>
    <property type="project" value="UniProtKB-ARBA"/>
</dbReference>
<dbReference type="InterPro" id="IPR017911">
    <property type="entry name" value="MacB-like_ATP-bd"/>
</dbReference>
<keyword evidence="2" id="KW-0813">Transport</keyword>
<evidence type="ECO:0000256" key="3">
    <source>
        <dbReference type="ARBA" id="ARBA00022475"/>
    </source>
</evidence>
<dbReference type="InterPro" id="IPR025857">
    <property type="entry name" value="MacB_PCD"/>
</dbReference>
<evidence type="ECO:0000313" key="15">
    <source>
        <dbReference type="Proteomes" id="UP000051655"/>
    </source>
</evidence>
<accession>A0A0R2JLX9</accession>
<feature type="transmembrane region" description="Helical" evidence="12">
    <location>
        <begin position="536"/>
        <end position="557"/>
    </location>
</feature>
<dbReference type="Gene3D" id="3.40.50.300">
    <property type="entry name" value="P-loop containing nucleotide triphosphate hydrolases"/>
    <property type="match status" value="1"/>
</dbReference>
<keyword evidence="8" id="KW-0029">Amino-acid transport</keyword>
<sequence>MAFLELRNIKKSYFLGQQEFAVLKGIDLDFELGDFVSVLGESGGGKSTLMNIIGGLDRNFEGEVTIEGRSLDHKQEQKLDEYRRGTIGYIYQSYNLISHLTVLENVLISLDMTALGHKEREERAKDLLARVGLADQIAKHPNQLSGGQKQRVAIARALAPDPQVIIADEPTGALDAQNTAEVLELLQAIAQEGKLVIAVTHSQDVANHGTRIVHLADGKIDSDERVHPAYPVTGEEVRLDSKAMPLSASFQNAWKHFAHNFWRNSLIMLGTAIGLFAVLLFSGLGNGVNAYINKQVSDLANPDYPTIVKNVSTKEQSKGKEATDLMQNTYQTMMIDYKKATLSEASLHQIEKVKHVKRVLPGYTFMNVTMAYQGHDVQTPKYQSWTPATNKSIIKAGHAPKQGEILVDKKSFAKEMDAKNWQSIIGQEVTMSFVAYDANNTPIPLTKTFKVAGVVDSVSPVAITNLATMKQILQDEGANTDYTFASAQIDQTENVKQAVKDINGLKDSTGTQNVLAISIGSMLDTINTIVSLATNVLAAISGISLLVSALMIIVTMYMSVSERTKEIGILRALGESKRDIRRLFTSESLIIGVMSAILALVMAYGLGFAMNAALYKIAKFNMIQVSVNNIIFTIIVALVISFLAALLPARRASRLNPIDALAAD</sequence>
<dbReference type="InterPro" id="IPR003593">
    <property type="entry name" value="AAA+_ATPase"/>
</dbReference>
<dbReference type="SUPFAM" id="SSF52540">
    <property type="entry name" value="P-loop containing nucleoside triphosphate hydrolases"/>
    <property type="match status" value="1"/>
</dbReference>
<proteinExistence type="inferred from homology"/>
<evidence type="ECO:0000256" key="9">
    <source>
        <dbReference type="ARBA" id="ARBA00022989"/>
    </source>
</evidence>
<comment type="caution">
    <text evidence="14">The sequence shown here is derived from an EMBL/GenBank/DDBJ whole genome shotgun (WGS) entry which is preliminary data.</text>
</comment>
<evidence type="ECO:0000256" key="6">
    <source>
        <dbReference type="ARBA" id="ARBA00022741"/>
    </source>
</evidence>
<feature type="transmembrane region" description="Helical" evidence="12">
    <location>
        <begin position="265"/>
        <end position="285"/>
    </location>
</feature>
<dbReference type="Pfam" id="PF02687">
    <property type="entry name" value="FtsX"/>
    <property type="match status" value="1"/>
</dbReference>
<keyword evidence="9 12" id="KW-1133">Transmembrane helix</keyword>
<keyword evidence="5 12" id="KW-0812">Transmembrane</keyword>
<evidence type="ECO:0000313" key="14">
    <source>
        <dbReference type="EMBL" id="KRN75402.1"/>
    </source>
</evidence>
<dbReference type="SMART" id="SM00382">
    <property type="entry name" value="AAA"/>
    <property type="match status" value="1"/>
</dbReference>
<evidence type="ECO:0000256" key="1">
    <source>
        <dbReference type="ARBA" id="ARBA00004429"/>
    </source>
</evidence>
<dbReference type="PANTHER" id="PTHR42798">
    <property type="entry name" value="LIPOPROTEIN-RELEASING SYSTEM ATP-BINDING PROTEIN LOLD"/>
    <property type="match status" value="1"/>
</dbReference>
<dbReference type="InterPro" id="IPR003439">
    <property type="entry name" value="ABC_transporter-like_ATP-bd"/>
</dbReference>
<keyword evidence="15" id="KW-1185">Reference proteome</keyword>
<dbReference type="FunFam" id="3.40.50.300:FF:000032">
    <property type="entry name" value="Export ABC transporter ATP-binding protein"/>
    <property type="match status" value="1"/>
</dbReference>
<evidence type="ECO:0000256" key="2">
    <source>
        <dbReference type="ARBA" id="ARBA00022448"/>
    </source>
</evidence>
<evidence type="ECO:0000256" key="12">
    <source>
        <dbReference type="SAM" id="Phobius"/>
    </source>
</evidence>
<dbReference type="PROSITE" id="PS00211">
    <property type="entry name" value="ABC_TRANSPORTER_1"/>
    <property type="match status" value="1"/>
</dbReference>
<dbReference type="EMBL" id="JQBP01000002">
    <property type="protein sequence ID" value="KRN75402.1"/>
    <property type="molecule type" value="Genomic_DNA"/>
</dbReference>
<evidence type="ECO:0000256" key="5">
    <source>
        <dbReference type="ARBA" id="ARBA00022692"/>
    </source>
</evidence>
<dbReference type="OrthoDB" id="2079174at2"/>
<keyword evidence="7" id="KW-0067">ATP-binding</keyword>
<dbReference type="PATRIC" id="fig|1616.3.peg.583"/>
<evidence type="ECO:0000256" key="11">
    <source>
        <dbReference type="ARBA" id="ARBA00038388"/>
    </source>
</evidence>